<feature type="compositionally biased region" description="Low complexity" evidence="1">
    <location>
        <begin position="1"/>
        <end position="15"/>
    </location>
</feature>
<keyword evidence="3" id="KW-1185">Reference proteome</keyword>
<proteinExistence type="predicted"/>
<sequence length="110" mass="12091">MQSVSSVARIARAAPVPNPSGSAAHVRRRPFRPRMALDTSTMSLGSSDEDFVKLSAIASSQPVPRLRLRLAKNRLSTCAWLVGLQAGEHSQQLGSFWFYYSTVLHDKHAV</sequence>
<evidence type="ECO:0000313" key="2">
    <source>
        <dbReference type="EMBL" id="KIW04359.1"/>
    </source>
</evidence>
<gene>
    <name evidence="2" type="ORF">PV09_04645</name>
</gene>
<evidence type="ECO:0000313" key="3">
    <source>
        <dbReference type="Proteomes" id="UP000053259"/>
    </source>
</evidence>
<dbReference type="Proteomes" id="UP000053259">
    <property type="component" value="Unassembled WGS sequence"/>
</dbReference>
<dbReference type="GeneID" id="27312618"/>
<feature type="region of interest" description="Disordered" evidence="1">
    <location>
        <begin position="1"/>
        <end position="32"/>
    </location>
</feature>
<protein>
    <submittedName>
        <fullName evidence="2">Uncharacterized protein</fullName>
    </submittedName>
</protein>
<organism evidence="2 3">
    <name type="scientific">Verruconis gallopava</name>
    <dbReference type="NCBI Taxonomy" id="253628"/>
    <lineage>
        <taxon>Eukaryota</taxon>
        <taxon>Fungi</taxon>
        <taxon>Dikarya</taxon>
        <taxon>Ascomycota</taxon>
        <taxon>Pezizomycotina</taxon>
        <taxon>Dothideomycetes</taxon>
        <taxon>Pleosporomycetidae</taxon>
        <taxon>Venturiales</taxon>
        <taxon>Sympoventuriaceae</taxon>
        <taxon>Verruconis</taxon>
    </lineage>
</organism>
<dbReference type="AlphaFoldDB" id="A0A0D2AYW9"/>
<accession>A0A0D2AYW9</accession>
<reference evidence="2 3" key="1">
    <citation type="submission" date="2015-01" db="EMBL/GenBank/DDBJ databases">
        <title>The Genome Sequence of Ochroconis gallopava CBS43764.</title>
        <authorList>
            <consortium name="The Broad Institute Genomics Platform"/>
            <person name="Cuomo C."/>
            <person name="de Hoog S."/>
            <person name="Gorbushina A."/>
            <person name="Stielow B."/>
            <person name="Teixiera M."/>
            <person name="Abouelleil A."/>
            <person name="Chapman S.B."/>
            <person name="Priest M."/>
            <person name="Young S.K."/>
            <person name="Wortman J."/>
            <person name="Nusbaum C."/>
            <person name="Birren B."/>
        </authorList>
    </citation>
    <scope>NUCLEOTIDE SEQUENCE [LARGE SCALE GENOMIC DNA]</scope>
    <source>
        <strain evidence="2 3">CBS 43764</strain>
    </source>
</reference>
<dbReference type="HOGENOM" id="CLU_2172989_0_0_1"/>
<evidence type="ECO:0000256" key="1">
    <source>
        <dbReference type="SAM" id="MobiDB-lite"/>
    </source>
</evidence>
<dbReference type="EMBL" id="KN847541">
    <property type="protein sequence ID" value="KIW04359.1"/>
    <property type="molecule type" value="Genomic_DNA"/>
</dbReference>
<dbReference type="InParanoid" id="A0A0D2AYW9"/>
<dbReference type="VEuPathDB" id="FungiDB:PV09_04645"/>
<dbReference type="RefSeq" id="XP_016214228.1">
    <property type="nucleotide sequence ID" value="XM_016358026.1"/>
</dbReference>
<name>A0A0D2AYW9_9PEZI</name>